<gene>
    <name evidence="1" type="ORF">QQZ08_006701</name>
</gene>
<proteinExistence type="predicted"/>
<evidence type="ECO:0000313" key="2">
    <source>
        <dbReference type="Proteomes" id="UP001498421"/>
    </source>
</evidence>
<sequence length="189" mass="21748">MLTLTSSLHIWWRSGFFGFKFMGKTLSESHPVQTEVQLQLRWMPRSREINATRKINIQEQRDPERRLLADLKNYYGQRKVSSCGQPCELCSKTALRTAYDSRNHYRVASGAIFKVMRDTAFVEHFQVMIEIQWAILCAAAMSGAAQAPELLVSPDDEDDYAYWLWAETEGIEEWARQVARSTDSCGESV</sequence>
<evidence type="ECO:0000313" key="1">
    <source>
        <dbReference type="EMBL" id="KAK7426800.1"/>
    </source>
</evidence>
<dbReference type="Proteomes" id="UP001498421">
    <property type="component" value="Unassembled WGS sequence"/>
</dbReference>
<accession>A0ABR1I1A1</accession>
<keyword evidence="2" id="KW-1185">Reference proteome</keyword>
<organism evidence="1 2">
    <name type="scientific">Neonectria magnoliae</name>
    <dbReference type="NCBI Taxonomy" id="2732573"/>
    <lineage>
        <taxon>Eukaryota</taxon>
        <taxon>Fungi</taxon>
        <taxon>Dikarya</taxon>
        <taxon>Ascomycota</taxon>
        <taxon>Pezizomycotina</taxon>
        <taxon>Sordariomycetes</taxon>
        <taxon>Hypocreomycetidae</taxon>
        <taxon>Hypocreales</taxon>
        <taxon>Nectriaceae</taxon>
        <taxon>Neonectria</taxon>
    </lineage>
</organism>
<comment type="caution">
    <text evidence="1">The sequence shown here is derived from an EMBL/GenBank/DDBJ whole genome shotgun (WGS) entry which is preliminary data.</text>
</comment>
<dbReference type="EMBL" id="JAZAVK010000061">
    <property type="protein sequence ID" value="KAK7426800.1"/>
    <property type="molecule type" value="Genomic_DNA"/>
</dbReference>
<protein>
    <submittedName>
        <fullName evidence="1">Uncharacterized protein</fullName>
    </submittedName>
</protein>
<name>A0ABR1I1A1_9HYPO</name>
<reference evidence="1 2" key="1">
    <citation type="journal article" date="2025" name="Microbiol. Resour. Announc.">
        <title>Draft genome sequences for Neonectria magnoliae and Neonectria punicea, canker pathogens of Liriodendron tulipifera and Acer saccharum in West Virginia.</title>
        <authorList>
            <person name="Petronek H.M."/>
            <person name="Kasson M.T."/>
            <person name="Metheny A.M."/>
            <person name="Stauder C.M."/>
            <person name="Lovett B."/>
            <person name="Lynch S.C."/>
            <person name="Garnas J.R."/>
            <person name="Kasson L.R."/>
            <person name="Stajich J.E."/>
        </authorList>
    </citation>
    <scope>NUCLEOTIDE SEQUENCE [LARGE SCALE GENOMIC DNA]</scope>
    <source>
        <strain evidence="1 2">NRRL 64651</strain>
    </source>
</reference>